<dbReference type="AlphaFoldDB" id="A0A517SZT2"/>
<dbReference type="EC" id="2.5.1.10" evidence="8"/>
<evidence type="ECO:0000256" key="5">
    <source>
        <dbReference type="ARBA" id="ARBA00022842"/>
    </source>
</evidence>
<dbReference type="Pfam" id="PF00348">
    <property type="entry name" value="polyprenyl_synt"/>
    <property type="match status" value="1"/>
</dbReference>
<dbReference type="InterPro" id="IPR033749">
    <property type="entry name" value="Polyprenyl_synt_CS"/>
</dbReference>
<dbReference type="PROSITE" id="PS00723">
    <property type="entry name" value="POLYPRENYL_SYNTHASE_1"/>
    <property type="match status" value="1"/>
</dbReference>
<dbReference type="SUPFAM" id="SSF48576">
    <property type="entry name" value="Terpenoid synthases"/>
    <property type="match status" value="1"/>
</dbReference>
<dbReference type="Gene3D" id="1.10.600.10">
    <property type="entry name" value="Farnesyl Diphosphate Synthase"/>
    <property type="match status" value="1"/>
</dbReference>
<name>A0A517SZT2_9BACT</name>
<sequence length="334" mass="34887">MPQHHYEQTMARLLPAIESALTAATESCSGESTTGKLGPGCPQRLGDAIRYAVLAPGKRLRPALVLMAAEACGGTIQQALPGAVAVEMIHAYSLIHDDLPAMDDDDLRRGRPTVHIKFDQATAILAGDALQPLAFQQLAECGQSGNAGGNPQHLIQAIAALALAAGPENLAGGQADDLACESGHLPAAIAQAAKNIQQNQASQAERKQTQAFLESIHRRKTGALFSVSLRIGGLLAGADSSQLAALEAYAAEIGLAFQVVDDLLDHTAAEADLGKRVGKDIERGKLTYPGLLGLPGAREFAGQLVQRGKERLAPFGQSADALCGLADFVLSRTR</sequence>
<keyword evidence="5" id="KW-0460">Magnesium</keyword>
<keyword evidence="6" id="KW-0414">Isoprene biosynthesis</keyword>
<comment type="cofactor">
    <cofactor evidence="1">
        <name>Mg(2+)</name>
        <dbReference type="ChEBI" id="CHEBI:18420"/>
    </cofactor>
</comment>
<protein>
    <submittedName>
        <fullName evidence="8">Farnesyl diphosphate synthase</fullName>
        <ecNumber evidence="8">2.5.1.10</ecNumber>
    </submittedName>
</protein>
<keyword evidence="4" id="KW-0479">Metal-binding</keyword>
<dbReference type="SFLD" id="SFLDS00005">
    <property type="entry name" value="Isoprenoid_Synthase_Type_I"/>
    <property type="match status" value="1"/>
</dbReference>
<keyword evidence="9" id="KW-1185">Reference proteome</keyword>
<dbReference type="EMBL" id="CP036272">
    <property type="protein sequence ID" value="QDT61664.1"/>
    <property type="molecule type" value="Genomic_DNA"/>
</dbReference>
<evidence type="ECO:0000313" key="9">
    <source>
        <dbReference type="Proteomes" id="UP000315003"/>
    </source>
</evidence>
<dbReference type="GO" id="GO:0016114">
    <property type="term" value="P:terpenoid biosynthetic process"/>
    <property type="evidence" value="ECO:0007669"/>
    <property type="project" value="UniProtKB-ARBA"/>
</dbReference>
<dbReference type="GO" id="GO:0004337">
    <property type="term" value="F:(2E,6E)-farnesyl diphosphate synthase activity"/>
    <property type="evidence" value="ECO:0007669"/>
    <property type="project" value="UniProtKB-EC"/>
</dbReference>
<evidence type="ECO:0000256" key="3">
    <source>
        <dbReference type="ARBA" id="ARBA00022679"/>
    </source>
</evidence>
<evidence type="ECO:0000256" key="6">
    <source>
        <dbReference type="ARBA" id="ARBA00023229"/>
    </source>
</evidence>
<dbReference type="PROSITE" id="PS00444">
    <property type="entry name" value="POLYPRENYL_SYNTHASE_2"/>
    <property type="match status" value="1"/>
</dbReference>
<proteinExistence type="inferred from homology"/>
<evidence type="ECO:0000256" key="7">
    <source>
        <dbReference type="RuleBase" id="RU004466"/>
    </source>
</evidence>
<comment type="similarity">
    <text evidence="2 7">Belongs to the FPP/GGPP synthase family.</text>
</comment>
<dbReference type="InterPro" id="IPR008949">
    <property type="entry name" value="Isoprenoid_synthase_dom_sf"/>
</dbReference>
<dbReference type="InterPro" id="IPR000092">
    <property type="entry name" value="Polyprenyl_synt"/>
</dbReference>
<keyword evidence="3 7" id="KW-0808">Transferase</keyword>
<reference evidence="8 9" key="1">
    <citation type="submission" date="2019-02" db="EMBL/GenBank/DDBJ databases">
        <title>Deep-cultivation of Planctomycetes and their phenomic and genomic characterization uncovers novel biology.</title>
        <authorList>
            <person name="Wiegand S."/>
            <person name="Jogler M."/>
            <person name="Boedeker C."/>
            <person name="Pinto D."/>
            <person name="Vollmers J."/>
            <person name="Rivas-Marin E."/>
            <person name="Kohn T."/>
            <person name="Peeters S.H."/>
            <person name="Heuer A."/>
            <person name="Rast P."/>
            <person name="Oberbeckmann S."/>
            <person name="Bunk B."/>
            <person name="Jeske O."/>
            <person name="Meyerdierks A."/>
            <person name="Storesund J.E."/>
            <person name="Kallscheuer N."/>
            <person name="Luecker S."/>
            <person name="Lage O.M."/>
            <person name="Pohl T."/>
            <person name="Merkel B.J."/>
            <person name="Hornburger P."/>
            <person name="Mueller R.-W."/>
            <person name="Bruemmer F."/>
            <person name="Labrenz M."/>
            <person name="Spormann A.M."/>
            <person name="Op den Camp H."/>
            <person name="Overmann J."/>
            <person name="Amann R."/>
            <person name="Jetten M.S.M."/>
            <person name="Mascher T."/>
            <person name="Medema M.H."/>
            <person name="Devos D.P."/>
            <person name="Kaster A.-K."/>
            <person name="Ovreas L."/>
            <person name="Rohde M."/>
            <person name="Galperin M.Y."/>
            <person name="Jogler C."/>
        </authorList>
    </citation>
    <scope>NUCLEOTIDE SEQUENCE [LARGE SCALE GENOMIC DNA]</scope>
    <source>
        <strain evidence="8 9">SV_7m_r</strain>
    </source>
</reference>
<dbReference type="CDD" id="cd00685">
    <property type="entry name" value="Trans_IPPS_HT"/>
    <property type="match status" value="1"/>
</dbReference>
<organism evidence="8 9">
    <name type="scientific">Stieleria bergensis</name>
    <dbReference type="NCBI Taxonomy" id="2528025"/>
    <lineage>
        <taxon>Bacteria</taxon>
        <taxon>Pseudomonadati</taxon>
        <taxon>Planctomycetota</taxon>
        <taxon>Planctomycetia</taxon>
        <taxon>Pirellulales</taxon>
        <taxon>Pirellulaceae</taxon>
        <taxon>Stieleria</taxon>
    </lineage>
</organism>
<evidence type="ECO:0000313" key="8">
    <source>
        <dbReference type="EMBL" id="QDT61664.1"/>
    </source>
</evidence>
<dbReference type="PANTHER" id="PTHR43281:SF1">
    <property type="entry name" value="FARNESYL DIPHOSPHATE SYNTHASE"/>
    <property type="match status" value="1"/>
</dbReference>
<dbReference type="PANTHER" id="PTHR43281">
    <property type="entry name" value="FARNESYL DIPHOSPHATE SYNTHASE"/>
    <property type="match status" value="1"/>
</dbReference>
<dbReference type="Proteomes" id="UP000315003">
    <property type="component" value="Chromosome"/>
</dbReference>
<evidence type="ECO:0000256" key="1">
    <source>
        <dbReference type="ARBA" id="ARBA00001946"/>
    </source>
</evidence>
<dbReference type="OrthoDB" id="9805316at2"/>
<evidence type="ECO:0000256" key="4">
    <source>
        <dbReference type="ARBA" id="ARBA00022723"/>
    </source>
</evidence>
<evidence type="ECO:0000256" key="2">
    <source>
        <dbReference type="ARBA" id="ARBA00006706"/>
    </source>
</evidence>
<gene>
    <name evidence="8" type="ORF">SV7mr_42030</name>
</gene>
<accession>A0A517SZT2</accession>
<dbReference type="SFLD" id="SFLDG01017">
    <property type="entry name" value="Polyprenyl_Transferase_Like"/>
    <property type="match status" value="1"/>
</dbReference>
<dbReference type="FunFam" id="1.10.600.10:FF:000001">
    <property type="entry name" value="Geranylgeranyl diphosphate synthase"/>
    <property type="match status" value="1"/>
</dbReference>
<dbReference type="GO" id="GO:0046872">
    <property type="term" value="F:metal ion binding"/>
    <property type="evidence" value="ECO:0007669"/>
    <property type="project" value="UniProtKB-KW"/>
</dbReference>